<proteinExistence type="predicted"/>
<feature type="transmembrane region" description="Helical" evidence="2">
    <location>
        <begin position="211"/>
        <end position="228"/>
    </location>
</feature>
<gene>
    <name evidence="3" type="ORF">SAMN04489752_1398</name>
</gene>
<feature type="transmembrane region" description="Helical" evidence="2">
    <location>
        <begin position="170"/>
        <end position="191"/>
    </location>
</feature>
<feature type="compositionally biased region" description="Basic and acidic residues" evidence="1">
    <location>
        <begin position="268"/>
        <end position="283"/>
    </location>
</feature>
<sequence>MTVAVLAYDVVTGSQLQMSTLLGEPLLIASRFYGIGNSALALYCCALLLAVAGFASLVTKPLHRVLIVTLPVLVSCVILAAPGLGTKFGSVPTLIIGVAYLVLTAASIRFSLRRLGLTVGIAGFVMLTVLFLDWLRPADQRTHFGRFFDSIISGQALSVLARKIGMNIDILTQSWMTLVLPLIIIGVFWMALDPARFRLHGLQETYRRIPLLRAAMISLAILLGVGTVINDSGIVVPAVGILFLVPVLTHLETFRATLPQAPASGTEAHAKADEAGEAAKVEVSDADDDGITHQ</sequence>
<evidence type="ECO:0000256" key="2">
    <source>
        <dbReference type="SAM" id="Phobius"/>
    </source>
</evidence>
<protein>
    <submittedName>
        <fullName evidence="3">Uncharacterized protein</fullName>
    </submittedName>
</protein>
<feature type="transmembrane region" description="Helical" evidence="2">
    <location>
        <begin position="115"/>
        <end position="135"/>
    </location>
</feature>
<feature type="transmembrane region" description="Helical" evidence="2">
    <location>
        <begin position="40"/>
        <end position="58"/>
    </location>
</feature>
<feature type="transmembrane region" description="Helical" evidence="2">
    <location>
        <begin position="65"/>
        <end position="84"/>
    </location>
</feature>
<keyword evidence="2" id="KW-0472">Membrane</keyword>
<keyword evidence="2" id="KW-0812">Transmembrane</keyword>
<dbReference type="Proteomes" id="UP000199597">
    <property type="component" value="Chromosome I"/>
</dbReference>
<feature type="compositionally biased region" description="Acidic residues" evidence="1">
    <location>
        <begin position="284"/>
        <end position="294"/>
    </location>
</feature>
<evidence type="ECO:0000256" key="1">
    <source>
        <dbReference type="SAM" id="MobiDB-lite"/>
    </source>
</evidence>
<dbReference type="AlphaFoldDB" id="A0A1H1R1D9"/>
<dbReference type="STRING" id="1136497.SAMN04489752_1398"/>
<evidence type="ECO:0000313" key="3">
    <source>
        <dbReference type="EMBL" id="SDS29492.1"/>
    </source>
</evidence>
<dbReference type="EMBL" id="LT629766">
    <property type="protein sequence ID" value="SDS29492.1"/>
    <property type="molecule type" value="Genomic_DNA"/>
</dbReference>
<accession>A0A1H1R1D9</accession>
<feature type="transmembrane region" description="Helical" evidence="2">
    <location>
        <begin position="90"/>
        <end position="108"/>
    </location>
</feature>
<keyword evidence="4" id="KW-1185">Reference proteome</keyword>
<keyword evidence="2" id="KW-1133">Transmembrane helix</keyword>
<organism evidence="3 4">
    <name type="scientific">Brevibacterium siliguriense</name>
    <dbReference type="NCBI Taxonomy" id="1136497"/>
    <lineage>
        <taxon>Bacteria</taxon>
        <taxon>Bacillati</taxon>
        <taxon>Actinomycetota</taxon>
        <taxon>Actinomycetes</taxon>
        <taxon>Micrococcales</taxon>
        <taxon>Brevibacteriaceae</taxon>
        <taxon>Brevibacterium</taxon>
    </lineage>
</organism>
<feature type="region of interest" description="Disordered" evidence="1">
    <location>
        <begin position="265"/>
        <end position="294"/>
    </location>
</feature>
<name>A0A1H1R1D9_9MICO</name>
<evidence type="ECO:0000313" key="4">
    <source>
        <dbReference type="Proteomes" id="UP000199597"/>
    </source>
</evidence>
<feature type="transmembrane region" description="Helical" evidence="2">
    <location>
        <begin position="234"/>
        <end position="251"/>
    </location>
</feature>
<reference evidence="4" key="1">
    <citation type="submission" date="2016-10" db="EMBL/GenBank/DDBJ databases">
        <authorList>
            <person name="Varghese N."/>
            <person name="Submissions S."/>
        </authorList>
    </citation>
    <scope>NUCLEOTIDE SEQUENCE [LARGE SCALE GENOMIC DNA]</scope>
    <source>
        <strain evidence="4">DSM 23676</strain>
    </source>
</reference>